<protein>
    <recommendedName>
        <fullName evidence="8">Rhodopsin domain-containing protein</fullName>
    </recommendedName>
</protein>
<dbReference type="Pfam" id="PF20684">
    <property type="entry name" value="Fung_rhodopsin"/>
    <property type="match status" value="1"/>
</dbReference>
<feature type="compositionally biased region" description="Polar residues" evidence="6">
    <location>
        <begin position="363"/>
        <end position="374"/>
    </location>
</feature>
<evidence type="ECO:0000313" key="9">
    <source>
        <dbReference type="EMBL" id="TGO65894.1"/>
    </source>
</evidence>
<keyword evidence="3 7" id="KW-1133">Transmembrane helix</keyword>
<dbReference type="AlphaFoldDB" id="A0A4Z1IYN8"/>
<evidence type="ECO:0000259" key="8">
    <source>
        <dbReference type="Pfam" id="PF20684"/>
    </source>
</evidence>
<proteinExistence type="inferred from homology"/>
<feature type="transmembrane region" description="Helical" evidence="7">
    <location>
        <begin position="41"/>
        <end position="61"/>
    </location>
</feature>
<dbReference type="GO" id="GO:0016020">
    <property type="term" value="C:membrane"/>
    <property type="evidence" value="ECO:0007669"/>
    <property type="project" value="UniProtKB-SubCell"/>
</dbReference>
<evidence type="ECO:0000313" key="10">
    <source>
        <dbReference type="Proteomes" id="UP000297452"/>
    </source>
</evidence>
<dbReference type="OrthoDB" id="3903189at2759"/>
<evidence type="ECO:0000256" key="5">
    <source>
        <dbReference type="ARBA" id="ARBA00038359"/>
    </source>
</evidence>
<dbReference type="Proteomes" id="UP000297452">
    <property type="component" value="Unassembled WGS sequence"/>
</dbReference>
<feature type="transmembrane region" description="Helical" evidence="7">
    <location>
        <begin position="90"/>
        <end position="113"/>
    </location>
</feature>
<keyword evidence="2 7" id="KW-0812">Transmembrane</keyword>
<dbReference type="PANTHER" id="PTHR33048">
    <property type="entry name" value="PTH11-LIKE INTEGRAL MEMBRANE PROTEIN (AFU_ORTHOLOGUE AFUA_5G11245)"/>
    <property type="match status" value="1"/>
</dbReference>
<feature type="domain" description="Rhodopsin" evidence="8">
    <location>
        <begin position="22"/>
        <end position="263"/>
    </location>
</feature>
<comment type="similarity">
    <text evidence="5">Belongs to the SAT4 family.</text>
</comment>
<comment type="caution">
    <text evidence="9">The sequence shown here is derived from an EMBL/GenBank/DDBJ whole genome shotgun (WGS) entry which is preliminary data.</text>
</comment>
<dbReference type="PANTHER" id="PTHR33048:SF110">
    <property type="entry name" value="UBID FAMILY DECARBOXYLASE"/>
    <property type="match status" value="1"/>
</dbReference>
<dbReference type="InterPro" id="IPR052337">
    <property type="entry name" value="SAT4-like"/>
</dbReference>
<keyword evidence="10" id="KW-1185">Reference proteome</keyword>
<dbReference type="EMBL" id="PQXJ01000073">
    <property type="protein sequence ID" value="TGO65894.1"/>
    <property type="molecule type" value="Genomic_DNA"/>
</dbReference>
<feature type="compositionally biased region" description="Basic and acidic residues" evidence="6">
    <location>
        <begin position="375"/>
        <end position="387"/>
    </location>
</feature>
<evidence type="ECO:0000256" key="3">
    <source>
        <dbReference type="ARBA" id="ARBA00022989"/>
    </source>
</evidence>
<organism evidence="9 10">
    <name type="scientific">Botryotinia narcissicola</name>
    <dbReference type="NCBI Taxonomy" id="278944"/>
    <lineage>
        <taxon>Eukaryota</taxon>
        <taxon>Fungi</taxon>
        <taxon>Dikarya</taxon>
        <taxon>Ascomycota</taxon>
        <taxon>Pezizomycotina</taxon>
        <taxon>Leotiomycetes</taxon>
        <taxon>Helotiales</taxon>
        <taxon>Sclerotiniaceae</taxon>
        <taxon>Botryotinia</taxon>
    </lineage>
</organism>
<feature type="transmembrane region" description="Helical" evidence="7">
    <location>
        <begin position="125"/>
        <end position="149"/>
    </location>
</feature>
<feature type="region of interest" description="Disordered" evidence="6">
    <location>
        <begin position="361"/>
        <end position="387"/>
    </location>
</feature>
<sequence>MHSVLVESATWFSFVVLILILRYISRWLQLGSVKNYQLQDYVMLVVFLFYTTLMVSINIVFNLDTNLISPADIPLLTPESIASRVTGSKLVLVVEQSIIMTIWGGKACLLLMYMQMMQGIKPHNFIVKLVAIYVGTGLVVMEVLYFGVWCRPFSNYWAVPTSNEQCSTSLHHLIVNATFNISSDLMMLFLPMPMVIKAQLPTLKKALLISVFSLGIFAIISAAANKYYSFVHPFGVMWTYWYIREASTVMFVTNIPMCWPLARKLFGWRSWSGTSEGTKSKSRAAPKRYFTNATSSRFGNKKDNSMYRSESRDIIIHGSTQDGSAIGLEIWESREVSVKTEQKNPREDRIKNTIAVTVIGSRGISSEQDQGRNASRTESRQDIGHAV</sequence>
<evidence type="ECO:0000256" key="6">
    <source>
        <dbReference type="SAM" id="MobiDB-lite"/>
    </source>
</evidence>
<evidence type="ECO:0000256" key="1">
    <source>
        <dbReference type="ARBA" id="ARBA00004141"/>
    </source>
</evidence>
<feature type="transmembrane region" description="Helical" evidence="7">
    <location>
        <begin position="240"/>
        <end position="262"/>
    </location>
</feature>
<reference evidence="9 10" key="1">
    <citation type="submission" date="2017-12" db="EMBL/GenBank/DDBJ databases">
        <title>Comparative genomics of Botrytis spp.</title>
        <authorList>
            <person name="Valero-Jimenez C.A."/>
            <person name="Tapia P."/>
            <person name="Veloso J."/>
            <person name="Silva-Moreno E."/>
            <person name="Staats M."/>
            <person name="Valdes J.H."/>
            <person name="Van Kan J.A.L."/>
        </authorList>
    </citation>
    <scope>NUCLEOTIDE SEQUENCE [LARGE SCALE GENOMIC DNA]</scope>
    <source>
        <strain evidence="9 10">MUCL2120</strain>
    </source>
</reference>
<evidence type="ECO:0000256" key="2">
    <source>
        <dbReference type="ARBA" id="ARBA00022692"/>
    </source>
</evidence>
<name>A0A4Z1IYN8_9HELO</name>
<dbReference type="InterPro" id="IPR049326">
    <property type="entry name" value="Rhodopsin_dom_fungi"/>
</dbReference>
<evidence type="ECO:0000256" key="7">
    <source>
        <dbReference type="SAM" id="Phobius"/>
    </source>
</evidence>
<keyword evidence="4 7" id="KW-0472">Membrane</keyword>
<gene>
    <name evidence="9" type="ORF">BOTNAR_0073g00190</name>
</gene>
<feature type="transmembrane region" description="Helical" evidence="7">
    <location>
        <begin position="169"/>
        <end position="194"/>
    </location>
</feature>
<comment type="subcellular location">
    <subcellularLocation>
        <location evidence="1">Membrane</location>
        <topology evidence="1">Multi-pass membrane protein</topology>
    </subcellularLocation>
</comment>
<accession>A0A4Z1IYN8</accession>
<feature type="transmembrane region" description="Helical" evidence="7">
    <location>
        <begin position="206"/>
        <end position="228"/>
    </location>
</feature>
<evidence type="ECO:0000256" key="4">
    <source>
        <dbReference type="ARBA" id="ARBA00023136"/>
    </source>
</evidence>